<name>A2FUX8_TRIV3</name>
<feature type="domain" description="DDE-1" evidence="2">
    <location>
        <begin position="65"/>
        <end position="238"/>
    </location>
</feature>
<sequence>MKTRIESFKQTKAQLMELFKDELWRICNADESFYGCGIAHGLTYAIKGSEGVDVHMNHNEKKGITIIATIQADGSKLPLTFVCKGLTDACHKQIYDNRVFSNELILHSETGWATKEVFQEYLRWLRKYYNDRYRENPSYIQNDRIYLFLDTYSSHRNAETKKLAKDLNITLVFIPVGCTDLCQPLDMHVFGALKNMATRTWWTYYSIDTSLECTLKLAVYILIRCWNALTPELIETAFSMHIKDLEENESIQPRISDEEASDFIERIDEVKAQFTVGELLGQNAEEEDAPDFDLLQEFSEINERRHRRQENTQIEEIVSDDEDWDGSDDEEDLEGFTPEEEREILEYDLDPSEIESAVEPEPNYNPPSPAQPDQIELLHEHSHIIFIRFAIVSLTLGRDGHASFKFYKRLDLQGEYVVIDENWCYVIPRGGAIGYQFLSLYVRGKDVEIEN</sequence>
<dbReference type="FunCoup" id="A2FUX8">
    <property type="interactions" value="203"/>
</dbReference>
<evidence type="ECO:0000256" key="1">
    <source>
        <dbReference type="SAM" id="MobiDB-lite"/>
    </source>
</evidence>
<keyword evidence="3" id="KW-0540">Nuclease</keyword>
<dbReference type="GO" id="GO:0003676">
    <property type="term" value="F:nucleic acid binding"/>
    <property type="evidence" value="ECO:0007669"/>
    <property type="project" value="InterPro"/>
</dbReference>
<dbReference type="Proteomes" id="UP000001542">
    <property type="component" value="Unassembled WGS sequence"/>
</dbReference>
<evidence type="ECO:0000259" key="2">
    <source>
        <dbReference type="Pfam" id="PF03184"/>
    </source>
</evidence>
<dbReference type="OrthoDB" id="129077at2759"/>
<dbReference type="PANTHER" id="PTHR19303">
    <property type="entry name" value="TRANSPOSON"/>
    <property type="match status" value="1"/>
</dbReference>
<dbReference type="InParanoid" id="A2FUX8"/>
<dbReference type="InterPro" id="IPR036397">
    <property type="entry name" value="RNaseH_sf"/>
</dbReference>
<feature type="compositionally biased region" description="Acidic residues" evidence="1">
    <location>
        <begin position="317"/>
        <end position="341"/>
    </location>
</feature>
<reference evidence="3" key="2">
    <citation type="journal article" date="2007" name="Science">
        <title>Draft genome sequence of the sexually transmitted pathogen Trichomonas vaginalis.</title>
        <authorList>
            <person name="Carlton J.M."/>
            <person name="Hirt R.P."/>
            <person name="Silva J.C."/>
            <person name="Delcher A.L."/>
            <person name="Schatz M."/>
            <person name="Zhao Q."/>
            <person name="Wortman J.R."/>
            <person name="Bidwell S.L."/>
            <person name="Alsmark U.C.M."/>
            <person name="Besteiro S."/>
            <person name="Sicheritz-Ponten T."/>
            <person name="Noel C.J."/>
            <person name="Dacks J.B."/>
            <person name="Foster P.G."/>
            <person name="Simillion C."/>
            <person name="Van de Peer Y."/>
            <person name="Miranda-Saavedra D."/>
            <person name="Barton G.J."/>
            <person name="Westrop G.D."/>
            <person name="Mueller S."/>
            <person name="Dessi D."/>
            <person name="Fiori P.L."/>
            <person name="Ren Q."/>
            <person name="Paulsen I."/>
            <person name="Zhang H."/>
            <person name="Bastida-Corcuera F.D."/>
            <person name="Simoes-Barbosa A."/>
            <person name="Brown M.T."/>
            <person name="Hayes R.D."/>
            <person name="Mukherjee M."/>
            <person name="Okumura C.Y."/>
            <person name="Schneider R."/>
            <person name="Smith A.J."/>
            <person name="Vanacova S."/>
            <person name="Villalvazo M."/>
            <person name="Haas B.J."/>
            <person name="Pertea M."/>
            <person name="Feldblyum T.V."/>
            <person name="Utterback T.R."/>
            <person name="Shu C.L."/>
            <person name="Osoegawa K."/>
            <person name="de Jong P.J."/>
            <person name="Hrdy I."/>
            <person name="Horvathova L."/>
            <person name="Zubacova Z."/>
            <person name="Dolezal P."/>
            <person name="Malik S.B."/>
            <person name="Logsdon J.M. Jr."/>
            <person name="Henze K."/>
            <person name="Gupta A."/>
            <person name="Wang C.C."/>
            <person name="Dunne R.L."/>
            <person name="Upcroft J.A."/>
            <person name="Upcroft P."/>
            <person name="White O."/>
            <person name="Salzberg S.L."/>
            <person name="Tang P."/>
            <person name="Chiu C.-H."/>
            <person name="Lee Y.-S."/>
            <person name="Embley T.M."/>
            <person name="Coombs G.H."/>
            <person name="Mottram J.C."/>
            <person name="Tachezy J."/>
            <person name="Fraser-Liggett C.M."/>
            <person name="Johnson P.J."/>
        </authorList>
    </citation>
    <scope>NUCLEOTIDE SEQUENCE [LARGE SCALE GENOMIC DNA]</scope>
    <source>
        <strain evidence="3">G3</strain>
    </source>
</reference>
<dbReference type="VEuPathDB" id="TrichDB:TVAG_397950"/>
<dbReference type="InterPro" id="IPR004875">
    <property type="entry name" value="DDE_SF_endonuclease_dom"/>
</dbReference>
<keyword evidence="3" id="KW-0255">Endonuclease</keyword>
<dbReference type="AlphaFoldDB" id="A2FUX8"/>
<organism evidence="3 4">
    <name type="scientific">Trichomonas vaginalis (strain ATCC PRA-98 / G3)</name>
    <dbReference type="NCBI Taxonomy" id="412133"/>
    <lineage>
        <taxon>Eukaryota</taxon>
        <taxon>Metamonada</taxon>
        <taxon>Parabasalia</taxon>
        <taxon>Trichomonadida</taxon>
        <taxon>Trichomonadidae</taxon>
        <taxon>Trichomonas</taxon>
    </lineage>
</organism>
<keyword evidence="3" id="KW-0378">Hydrolase</keyword>
<dbReference type="VEuPathDB" id="TrichDB:TVAGG3_0401630"/>
<gene>
    <name evidence="3" type="ORF">TVAG_397950</name>
</gene>
<proteinExistence type="predicted"/>
<evidence type="ECO:0000313" key="3">
    <source>
        <dbReference type="EMBL" id="EAX91294.1"/>
    </source>
</evidence>
<reference evidence="3" key="1">
    <citation type="submission" date="2006-10" db="EMBL/GenBank/DDBJ databases">
        <authorList>
            <person name="Amadeo P."/>
            <person name="Zhao Q."/>
            <person name="Wortman J."/>
            <person name="Fraser-Liggett C."/>
            <person name="Carlton J."/>
        </authorList>
    </citation>
    <scope>NUCLEOTIDE SEQUENCE</scope>
    <source>
        <strain evidence="3">G3</strain>
    </source>
</reference>
<dbReference type="STRING" id="5722.A2FUX8"/>
<dbReference type="EMBL" id="DS114045">
    <property type="protein sequence ID" value="EAX91294.1"/>
    <property type="molecule type" value="Genomic_DNA"/>
</dbReference>
<dbReference type="RefSeq" id="XP_001304224.1">
    <property type="nucleotide sequence ID" value="XM_001304223.1"/>
</dbReference>
<dbReference type="GO" id="GO:0004519">
    <property type="term" value="F:endonuclease activity"/>
    <property type="evidence" value="ECO:0007669"/>
    <property type="project" value="UniProtKB-KW"/>
</dbReference>
<protein>
    <submittedName>
        <fullName evidence="3">DDE superfamily endonuclease containing protein</fullName>
    </submittedName>
</protein>
<dbReference type="Gene3D" id="3.30.420.10">
    <property type="entry name" value="Ribonuclease H-like superfamily/Ribonuclease H"/>
    <property type="match status" value="1"/>
</dbReference>
<dbReference type="KEGG" id="tva:4748987"/>
<dbReference type="eggNOG" id="KOG3105">
    <property type="taxonomic scope" value="Eukaryota"/>
</dbReference>
<dbReference type="PANTHER" id="PTHR19303:SF72">
    <property type="entry name" value="DDE SUPERFAMILY ENDONUCLEASE CONTAINING PROTEIN"/>
    <property type="match status" value="1"/>
</dbReference>
<dbReference type="InterPro" id="IPR050863">
    <property type="entry name" value="CenT-Element_Derived"/>
</dbReference>
<dbReference type="Pfam" id="PF03184">
    <property type="entry name" value="DDE_1"/>
    <property type="match status" value="1"/>
</dbReference>
<keyword evidence="4" id="KW-1185">Reference proteome</keyword>
<feature type="region of interest" description="Disordered" evidence="1">
    <location>
        <begin position="305"/>
        <end position="341"/>
    </location>
</feature>
<evidence type="ECO:0000313" key="4">
    <source>
        <dbReference type="Proteomes" id="UP000001542"/>
    </source>
</evidence>
<accession>A2FUX8</accession>